<evidence type="ECO:0000256" key="3">
    <source>
        <dbReference type="ARBA" id="ARBA00014885"/>
    </source>
</evidence>
<comment type="subunit">
    <text evidence="2">Homodimer.</text>
</comment>
<dbReference type="SUPFAM" id="SSF103084">
    <property type="entry name" value="Holliday junction resolvase RusA"/>
    <property type="match status" value="1"/>
</dbReference>
<evidence type="ECO:0000256" key="7">
    <source>
        <dbReference type="ARBA" id="ARBA00022763"/>
    </source>
</evidence>
<protein>
    <recommendedName>
        <fullName evidence="3 15">Crossover junction endodeoxyribonuclease rusA</fullName>
        <ecNumber evidence="14 15">3.1.21.10</ecNumber>
    </recommendedName>
</protein>
<evidence type="ECO:0000256" key="1">
    <source>
        <dbReference type="ARBA" id="ARBA00001946"/>
    </source>
</evidence>
<dbReference type="EC" id="3.1.21.10" evidence="14 15"/>
<dbReference type="Gene3D" id="3.30.1330.70">
    <property type="entry name" value="Holliday junction resolvase RusA"/>
    <property type="match status" value="1"/>
</dbReference>
<evidence type="ECO:0000256" key="15">
    <source>
        <dbReference type="PIRNR" id="PIRNR001007"/>
    </source>
</evidence>
<comment type="cofactor">
    <cofactor evidence="1">
        <name>Mg(2+)</name>
        <dbReference type="ChEBI" id="CHEBI:18420"/>
    </cofactor>
</comment>
<evidence type="ECO:0000256" key="13">
    <source>
        <dbReference type="ARBA" id="ARBA00029354"/>
    </source>
</evidence>
<evidence type="ECO:0000256" key="4">
    <source>
        <dbReference type="ARBA" id="ARBA00022722"/>
    </source>
</evidence>
<dbReference type="Pfam" id="PF05866">
    <property type="entry name" value="RusA"/>
    <property type="match status" value="1"/>
</dbReference>
<keyword evidence="4 15" id="KW-0540">Nuclease</keyword>
<dbReference type="GO" id="GO:0008821">
    <property type="term" value="F:crossover junction DNA endonuclease activity"/>
    <property type="evidence" value="ECO:0007669"/>
    <property type="project" value="UniProtKB-EC"/>
</dbReference>
<evidence type="ECO:0000256" key="5">
    <source>
        <dbReference type="ARBA" id="ARBA00022723"/>
    </source>
</evidence>
<dbReference type="Proteomes" id="UP000276905">
    <property type="component" value="Unassembled WGS sequence"/>
</dbReference>
<evidence type="ECO:0000256" key="9">
    <source>
        <dbReference type="ARBA" id="ARBA00022842"/>
    </source>
</evidence>
<dbReference type="InterPro" id="IPR036614">
    <property type="entry name" value="RusA-like_sf"/>
</dbReference>
<dbReference type="GO" id="GO:0000287">
    <property type="term" value="F:magnesium ion binding"/>
    <property type="evidence" value="ECO:0007669"/>
    <property type="project" value="InterPro"/>
</dbReference>
<dbReference type="EMBL" id="RFES01000007">
    <property type="protein sequence ID" value="RSO56369.1"/>
    <property type="molecule type" value="Genomic_DNA"/>
</dbReference>
<keyword evidence="10" id="KW-0233">DNA recombination</keyword>
<dbReference type="RefSeq" id="WP_125699200.1">
    <property type="nucleotide sequence ID" value="NZ_RFES01000007.1"/>
</dbReference>
<gene>
    <name evidence="16" type="ORF">EA756_11800</name>
</gene>
<proteinExistence type="inferred from homology"/>
<organism evidence="16 17">
    <name type="scientific">Acinetobacter lactucae</name>
    <dbReference type="NCBI Taxonomy" id="1785128"/>
    <lineage>
        <taxon>Bacteria</taxon>
        <taxon>Pseudomonadati</taxon>
        <taxon>Pseudomonadota</taxon>
        <taxon>Gammaproteobacteria</taxon>
        <taxon>Moraxellales</taxon>
        <taxon>Moraxellaceae</taxon>
        <taxon>Acinetobacter</taxon>
        <taxon>Acinetobacter calcoaceticus/baumannii complex</taxon>
    </lineage>
</organism>
<evidence type="ECO:0000256" key="14">
    <source>
        <dbReference type="ARBA" id="ARBA00029488"/>
    </source>
</evidence>
<dbReference type="PIRSF" id="PIRSF001007">
    <property type="entry name" value="RusA"/>
    <property type="match status" value="1"/>
</dbReference>
<evidence type="ECO:0000256" key="10">
    <source>
        <dbReference type="ARBA" id="ARBA00023172"/>
    </source>
</evidence>
<keyword evidence="9" id="KW-0460">Magnesium</keyword>
<evidence type="ECO:0000313" key="17">
    <source>
        <dbReference type="Proteomes" id="UP000276905"/>
    </source>
</evidence>
<dbReference type="InterPro" id="IPR008822">
    <property type="entry name" value="Endonuclease_RusA-like"/>
</dbReference>
<comment type="function">
    <text evidence="12">Endonuclease that resolves Holliday junction intermediates made during homologous genetic recombination and DNA repair. Exhibits sequence and structure-selective cleavage of four-way DNA junctions, where it introduces symmetrical nicks in two strands of the same polarity at the 5' side of CC dinucleotides. Corrects the defects in genetic recombination and DNA repair associated with inactivation of RuvAB or RuvC.</text>
</comment>
<name>A0A3R9S244_9GAMM</name>
<comment type="caution">
    <text evidence="16">The sequence shown here is derived from an EMBL/GenBank/DDBJ whole genome shotgun (WGS) entry which is preliminary data.</text>
</comment>
<reference evidence="16 17" key="1">
    <citation type="submission" date="2018-10" db="EMBL/GenBank/DDBJ databases">
        <title>GWAS and RNA-Seq identify cryptic mechanisms of antimicrobial resistance in Acinetobacter baumannii.</title>
        <authorList>
            <person name="Sahl J.W."/>
        </authorList>
    </citation>
    <scope>NUCLEOTIDE SEQUENCE [LARGE SCALE GENOMIC DNA]</scope>
    <source>
        <strain evidence="16 17">TG41018</strain>
    </source>
</reference>
<comment type="function">
    <text evidence="15">Endonuclease that resolves Holliday junction intermediates made during homologous genetic recombination and DNA repair. Exhibits sequence and structure-selective cleavage of four-way DNA junctions, where it introduces symmetrical nicks in two strands of the same polarity at the 5' side of dinucleotides. Corrects the defects in genetic recombination and DNA repair associated with inactivation of ruvAB or ruvC.</text>
</comment>
<comment type="similarity">
    <text evidence="15">Belongs to the rusA family.</text>
</comment>
<keyword evidence="5" id="KW-0479">Metal-binding</keyword>
<dbReference type="AlphaFoldDB" id="A0A3R9S244"/>
<keyword evidence="8 15" id="KW-0378">Hydrolase</keyword>
<keyword evidence="11 15" id="KW-0234">DNA repair</keyword>
<dbReference type="GO" id="GO:0006310">
    <property type="term" value="P:DNA recombination"/>
    <property type="evidence" value="ECO:0007669"/>
    <property type="project" value="UniProtKB-KW"/>
</dbReference>
<keyword evidence="7 15" id="KW-0227">DNA damage</keyword>
<evidence type="ECO:0000256" key="11">
    <source>
        <dbReference type="ARBA" id="ARBA00023204"/>
    </source>
</evidence>
<evidence type="ECO:0000256" key="12">
    <source>
        <dbReference type="ARBA" id="ARBA00024745"/>
    </source>
</evidence>
<evidence type="ECO:0000256" key="8">
    <source>
        <dbReference type="ARBA" id="ARBA00022801"/>
    </source>
</evidence>
<comment type="catalytic activity">
    <reaction evidence="13 15">
        <text>Endonucleolytic cleavage at a junction such as a reciprocal single-stranded crossover between two homologous DNA duplexes (Holliday junction).</text>
        <dbReference type="EC" id="3.1.21.10"/>
    </reaction>
</comment>
<evidence type="ECO:0000256" key="2">
    <source>
        <dbReference type="ARBA" id="ARBA00011738"/>
    </source>
</evidence>
<accession>A0A3R9S244</accession>
<keyword evidence="6 15" id="KW-0255">Endonuclease</keyword>
<evidence type="ECO:0000256" key="6">
    <source>
        <dbReference type="ARBA" id="ARBA00022759"/>
    </source>
</evidence>
<evidence type="ECO:0000313" key="16">
    <source>
        <dbReference type="EMBL" id="RSO56369.1"/>
    </source>
</evidence>
<dbReference type="InterPro" id="IPR016281">
    <property type="entry name" value="Endonuclease_RusA"/>
</dbReference>
<sequence length="115" mass="13218">MNQILKCEIAMSPPSVNHYWMANGKRRYISARGKEFQSFVALLVKAKYSTSRLKMSVVFHFPDRARRDIDNHLKALLDSLVKAGLCHDDEQFDEIIVKRGNVVKGGLVELEVWEI</sequence>
<dbReference type="GO" id="GO:0006281">
    <property type="term" value="P:DNA repair"/>
    <property type="evidence" value="ECO:0007669"/>
    <property type="project" value="UniProtKB-KW"/>
</dbReference>